<gene>
    <name evidence="8" type="ORF">CLODIP_2_CD03804</name>
</gene>
<proteinExistence type="predicted"/>
<sequence length="275" mass="30639">MNFASAGAVSVTLFKVEVPDFKRVGESATLMCNYSLSDGEGLYSVKWYKDNEEFYRYVPRSRPATISYQVDGVEVQRHFSNNYNVHLQSLNLRSSGLYRCEVSAEAPSFSSVNGEGRMEVVYLPKHDPLMTGGEMVYALGDQVSINCTSSKSYPPSEMRWYINNHPVSVQSNVSGDNVIQYEPVVHKHGLVTTRSGLRFEAMEHHFVNGRMTVKCTSNVSLRKPDNPFQQNVPSLDSKWVVMDFLGGASGVSACPALVSASLLLLLHLLCSRRVH</sequence>
<evidence type="ECO:0000256" key="1">
    <source>
        <dbReference type="ARBA" id="ARBA00004167"/>
    </source>
</evidence>
<dbReference type="Pfam" id="PF08205">
    <property type="entry name" value="C2-set_2"/>
    <property type="match status" value="1"/>
</dbReference>
<keyword evidence="3 6" id="KW-1133">Transmembrane helix</keyword>
<dbReference type="InterPro" id="IPR013783">
    <property type="entry name" value="Ig-like_fold"/>
</dbReference>
<keyword evidence="2 6" id="KW-0812">Transmembrane</keyword>
<dbReference type="Proteomes" id="UP000494165">
    <property type="component" value="Unassembled WGS sequence"/>
</dbReference>
<dbReference type="AlphaFoldDB" id="A0A8S1D0T2"/>
<dbReference type="GO" id="GO:0016020">
    <property type="term" value="C:membrane"/>
    <property type="evidence" value="ECO:0007669"/>
    <property type="project" value="UniProtKB-SubCell"/>
</dbReference>
<comment type="caution">
    <text evidence="8">The sequence shown here is derived from an EMBL/GenBank/DDBJ whole genome shotgun (WGS) entry which is preliminary data.</text>
</comment>
<organism evidence="8 9">
    <name type="scientific">Cloeon dipterum</name>
    <dbReference type="NCBI Taxonomy" id="197152"/>
    <lineage>
        <taxon>Eukaryota</taxon>
        <taxon>Metazoa</taxon>
        <taxon>Ecdysozoa</taxon>
        <taxon>Arthropoda</taxon>
        <taxon>Hexapoda</taxon>
        <taxon>Insecta</taxon>
        <taxon>Pterygota</taxon>
        <taxon>Palaeoptera</taxon>
        <taxon>Ephemeroptera</taxon>
        <taxon>Pisciforma</taxon>
        <taxon>Baetidae</taxon>
        <taxon>Cloeon</taxon>
    </lineage>
</organism>
<dbReference type="InterPro" id="IPR036179">
    <property type="entry name" value="Ig-like_dom_sf"/>
</dbReference>
<accession>A0A8S1D0T2</accession>
<evidence type="ECO:0000256" key="2">
    <source>
        <dbReference type="ARBA" id="ARBA00022692"/>
    </source>
</evidence>
<dbReference type="PANTHER" id="PTHR21261">
    <property type="entry name" value="BEAT PROTEIN"/>
    <property type="match status" value="1"/>
</dbReference>
<feature type="domain" description="Ig-like" evidence="7">
    <location>
        <begin position="25"/>
        <end position="110"/>
    </location>
</feature>
<dbReference type="FunFam" id="2.60.40.10:FF:000437">
    <property type="entry name" value="Beat-IIIc, isoform A"/>
    <property type="match status" value="1"/>
</dbReference>
<dbReference type="Gene3D" id="2.60.40.10">
    <property type="entry name" value="Immunoglobulins"/>
    <property type="match status" value="2"/>
</dbReference>
<protein>
    <recommendedName>
        <fullName evidence="7">Ig-like domain-containing protein</fullName>
    </recommendedName>
</protein>
<dbReference type="Pfam" id="PF07686">
    <property type="entry name" value="V-set"/>
    <property type="match status" value="1"/>
</dbReference>
<name>A0A8S1D0T2_9INSE</name>
<dbReference type="PANTHER" id="PTHR21261:SF14">
    <property type="entry name" value="BEATEN PATH IV, ISOFORM B"/>
    <property type="match status" value="1"/>
</dbReference>
<evidence type="ECO:0000256" key="3">
    <source>
        <dbReference type="ARBA" id="ARBA00022989"/>
    </source>
</evidence>
<evidence type="ECO:0000313" key="8">
    <source>
        <dbReference type="EMBL" id="CAB3375746.1"/>
    </source>
</evidence>
<evidence type="ECO:0000256" key="5">
    <source>
        <dbReference type="ARBA" id="ARBA00023157"/>
    </source>
</evidence>
<comment type="subcellular location">
    <subcellularLocation>
        <location evidence="1">Membrane</location>
        <topology evidence="1">Single-pass membrane protein</topology>
    </subcellularLocation>
</comment>
<feature type="transmembrane region" description="Helical" evidence="6">
    <location>
        <begin position="244"/>
        <end position="269"/>
    </location>
</feature>
<evidence type="ECO:0000259" key="7">
    <source>
        <dbReference type="PROSITE" id="PS50835"/>
    </source>
</evidence>
<keyword evidence="5" id="KW-1015">Disulfide bond</keyword>
<reference evidence="8 9" key="1">
    <citation type="submission" date="2020-04" db="EMBL/GenBank/DDBJ databases">
        <authorList>
            <person name="Alioto T."/>
            <person name="Alioto T."/>
            <person name="Gomez Garrido J."/>
        </authorList>
    </citation>
    <scope>NUCLEOTIDE SEQUENCE [LARGE SCALE GENOMIC DNA]</scope>
</reference>
<dbReference type="InterPro" id="IPR003599">
    <property type="entry name" value="Ig_sub"/>
</dbReference>
<dbReference type="InterPro" id="IPR013106">
    <property type="entry name" value="Ig_V-set"/>
</dbReference>
<evidence type="ECO:0000256" key="4">
    <source>
        <dbReference type="ARBA" id="ARBA00023136"/>
    </source>
</evidence>
<evidence type="ECO:0000313" key="9">
    <source>
        <dbReference type="Proteomes" id="UP000494165"/>
    </source>
</evidence>
<keyword evidence="9" id="KW-1185">Reference proteome</keyword>
<dbReference type="InterPro" id="IPR013162">
    <property type="entry name" value="CD80_C2-set"/>
</dbReference>
<dbReference type="InterPro" id="IPR007110">
    <property type="entry name" value="Ig-like_dom"/>
</dbReference>
<evidence type="ECO:0000256" key="6">
    <source>
        <dbReference type="SAM" id="Phobius"/>
    </source>
</evidence>
<dbReference type="EMBL" id="CADEPI010000118">
    <property type="protein sequence ID" value="CAB3375746.1"/>
    <property type="molecule type" value="Genomic_DNA"/>
</dbReference>
<keyword evidence="4 6" id="KW-0472">Membrane</keyword>
<dbReference type="PROSITE" id="PS50835">
    <property type="entry name" value="IG_LIKE"/>
    <property type="match status" value="1"/>
</dbReference>
<dbReference type="SMART" id="SM00409">
    <property type="entry name" value="IG"/>
    <property type="match status" value="2"/>
</dbReference>
<dbReference type="SUPFAM" id="SSF48726">
    <property type="entry name" value="Immunoglobulin"/>
    <property type="match status" value="2"/>
</dbReference>